<comment type="caution">
    <text evidence="4">The sequence shown here is derived from an EMBL/GenBank/DDBJ whole genome shotgun (WGS) entry which is preliminary data.</text>
</comment>
<dbReference type="SUPFAM" id="SSF55729">
    <property type="entry name" value="Acyl-CoA N-acyltransferases (Nat)"/>
    <property type="match status" value="1"/>
</dbReference>
<dbReference type="Proteomes" id="UP000051160">
    <property type="component" value="Unassembled WGS sequence"/>
</dbReference>
<dbReference type="STRING" id="1423776.FD04_GL000525"/>
<dbReference type="InterPro" id="IPR050832">
    <property type="entry name" value="Bact_Acetyltransf"/>
</dbReference>
<gene>
    <name evidence="4" type="ORF">FD04_GL000525</name>
</gene>
<evidence type="ECO:0000256" key="2">
    <source>
        <dbReference type="ARBA" id="ARBA00023315"/>
    </source>
</evidence>
<name>A0A0R1LTJ2_9LACO</name>
<proteinExistence type="predicted"/>
<dbReference type="EMBL" id="AZEE01000027">
    <property type="protein sequence ID" value="KRK98784.1"/>
    <property type="molecule type" value="Genomic_DNA"/>
</dbReference>
<evidence type="ECO:0000313" key="5">
    <source>
        <dbReference type="Proteomes" id="UP000051160"/>
    </source>
</evidence>
<dbReference type="PATRIC" id="fig|1423776.4.peg.529"/>
<dbReference type="Pfam" id="PF00583">
    <property type="entry name" value="Acetyltransf_1"/>
    <property type="match status" value="1"/>
</dbReference>
<evidence type="ECO:0000256" key="1">
    <source>
        <dbReference type="ARBA" id="ARBA00022679"/>
    </source>
</evidence>
<protein>
    <recommendedName>
        <fullName evidence="3">N-acetyltransferase domain-containing protein</fullName>
    </recommendedName>
</protein>
<feature type="domain" description="N-acetyltransferase" evidence="3">
    <location>
        <begin position="7"/>
        <end position="176"/>
    </location>
</feature>
<organism evidence="4 5">
    <name type="scientific">Secundilactobacillus odoratitofui DSM 19909 = JCM 15043</name>
    <dbReference type="NCBI Taxonomy" id="1423776"/>
    <lineage>
        <taxon>Bacteria</taxon>
        <taxon>Bacillati</taxon>
        <taxon>Bacillota</taxon>
        <taxon>Bacilli</taxon>
        <taxon>Lactobacillales</taxon>
        <taxon>Lactobacillaceae</taxon>
        <taxon>Secundilactobacillus</taxon>
    </lineage>
</organism>
<keyword evidence="5" id="KW-1185">Reference proteome</keyword>
<keyword evidence="2" id="KW-0012">Acyltransferase</keyword>
<evidence type="ECO:0000313" key="4">
    <source>
        <dbReference type="EMBL" id="KRK98784.1"/>
    </source>
</evidence>
<evidence type="ECO:0000259" key="3">
    <source>
        <dbReference type="PROSITE" id="PS51186"/>
    </source>
</evidence>
<dbReference type="CDD" id="cd04301">
    <property type="entry name" value="NAT_SF"/>
    <property type="match status" value="1"/>
</dbReference>
<keyword evidence="1" id="KW-0808">Transferase</keyword>
<reference evidence="4 5" key="1">
    <citation type="journal article" date="2015" name="Genome Announc.">
        <title>Expanding the biotechnology potential of lactobacilli through comparative genomics of 213 strains and associated genera.</title>
        <authorList>
            <person name="Sun Z."/>
            <person name="Harris H.M."/>
            <person name="McCann A."/>
            <person name="Guo C."/>
            <person name="Argimon S."/>
            <person name="Zhang W."/>
            <person name="Yang X."/>
            <person name="Jeffery I.B."/>
            <person name="Cooney J.C."/>
            <person name="Kagawa T.F."/>
            <person name="Liu W."/>
            <person name="Song Y."/>
            <person name="Salvetti E."/>
            <person name="Wrobel A."/>
            <person name="Rasinkangas P."/>
            <person name="Parkhill J."/>
            <person name="Rea M.C."/>
            <person name="O'Sullivan O."/>
            <person name="Ritari J."/>
            <person name="Douillard F.P."/>
            <person name="Paul Ross R."/>
            <person name="Yang R."/>
            <person name="Briner A.E."/>
            <person name="Felis G.E."/>
            <person name="de Vos W.M."/>
            <person name="Barrangou R."/>
            <person name="Klaenhammer T.R."/>
            <person name="Caufield P.W."/>
            <person name="Cui Y."/>
            <person name="Zhang H."/>
            <person name="O'Toole P.W."/>
        </authorList>
    </citation>
    <scope>NUCLEOTIDE SEQUENCE [LARGE SCALE GENOMIC DNA]</scope>
    <source>
        <strain evidence="4 5">DSM 19909</strain>
    </source>
</reference>
<dbReference type="Gene3D" id="3.40.630.30">
    <property type="match status" value="1"/>
</dbReference>
<dbReference type="InterPro" id="IPR016181">
    <property type="entry name" value="Acyl_CoA_acyltransferase"/>
</dbReference>
<dbReference type="PANTHER" id="PTHR43877">
    <property type="entry name" value="AMINOALKYLPHOSPHONATE N-ACETYLTRANSFERASE-RELATED-RELATED"/>
    <property type="match status" value="1"/>
</dbReference>
<accession>A0A0R1LTJ2</accession>
<dbReference type="GO" id="GO:0016747">
    <property type="term" value="F:acyltransferase activity, transferring groups other than amino-acyl groups"/>
    <property type="evidence" value="ECO:0007669"/>
    <property type="project" value="InterPro"/>
</dbReference>
<dbReference type="InterPro" id="IPR000182">
    <property type="entry name" value="GNAT_dom"/>
</dbReference>
<dbReference type="AlphaFoldDB" id="A0A0R1LTJ2"/>
<sequence length="177" mass="20587">MKLFMTDKLVQLSIADLTALQAISRETFADTFGKYNTPEDLQRYLDSAYSDSQLTSELNNENSSFYALYHDNQIVGYTKLNIDDAQSEVQGPDALEVERIYIRPAFKRMGFGRQLMDYAIKSGFQLNKKRVWLGVWERNHAAQKFYESFGFVPFDDHVFTLGQSRQRDILMNKILKK</sequence>
<dbReference type="PROSITE" id="PS51186">
    <property type="entry name" value="GNAT"/>
    <property type="match status" value="1"/>
</dbReference>